<dbReference type="Gene3D" id="3.20.20.370">
    <property type="entry name" value="Glycoside hydrolase/deacetylase"/>
    <property type="match status" value="1"/>
</dbReference>
<keyword evidence="2" id="KW-0378">Hydrolase</keyword>
<keyword evidence="1" id="KW-0479">Metal-binding</keyword>
<keyword evidence="6" id="KW-1185">Reference proteome</keyword>
<dbReference type="InterPro" id="IPR050248">
    <property type="entry name" value="Polysacc_deacetylase_ArnD"/>
</dbReference>
<dbReference type="Pfam" id="PF01522">
    <property type="entry name" value="Polysacc_deac_1"/>
    <property type="match status" value="1"/>
</dbReference>
<feature type="domain" description="NodB homology" evidence="4">
    <location>
        <begin position="56"/>
        <end position="234"/>
    </location>
</feature>
<sequence>MIIVTNKKTIVLFIVGVLAVLLVVSGFIFNRPLNTSEVMNNNPVAKPIDKGSVESKYIAFACNVDWGNEVLPDMLDTLKEKDVKITFFVTGRWAKTFPELFQSIIDEGHEIGSHGYQHLNYSTLDHEKNLDEIKRAENIIMEHTKEKPKYFAPPSGAYNQHTLHAAEELGYKTILWSIDTIDWRKGSTKDIIMKRVMDKEPFPGGIVLMHPMPETAKALPNLIDALREKGLEIGRITDILEE</sequence>
<dbReference type="PANTHER" id="PTHR10587:SF133">
    <property type="entry name" value="CHITIN DEACETYLASE 1-RELATED"/>
    <property type="match status" value="1"/>
</dbReference>
<evidence type="ECO:0000313" key="6">
    <source>
        <dbReference type="Proteomes" id="UP001314796"/>
    </source>
</evidence>
<gene>
    <name evidence="5" type="ORF">JOC73_000227</name>
</gene>
<evidence type="ECO:0000313" key="5">
    <source>
        <dbReference type="EMBL" id="MBM7613719.1"/>
    </source>
</evidence>
<accession>A0ABS2NMB5</accession>
<dbReference type="PROSITE" id="PS51677">
    <property type="entry name" value="NODB"/>
    <property type="match status" value="1"/>
</dbReference>
<protein>
    <submittedName>
        <fullName evidence="5">Sporulation protein (Polysaccharide deacetylase family)</fullName>
    </submittedName>
</protein>
<dbReference type="InterPro" id="IPR002509">
    <property type="entry name" value="NODB_dom"/>
</dbReference>
<evidence type="ECO:0000259" key="4">
    <source>
        <dbReference type="PROSITE" id="PS51677"/>
    </source>
</evidence>
<dbReference type="InterPro" id="IPR011330">
    <property type="entry name" value="Glyco_hydro/deAcase_b/a-brl"/>
</dbReference>
<dbReference type="RefSeq" id="WP_204399999.1">
    <property type="nucleotide sequence ID" value="NZ_JAFBEE010000001.1"/>
</dbReference>
<dbReference type="PANTHER" id="PTHR10587">
    <property type="entry name" value="GLYCOSYL TRANSFERASE-RELATED"/>
    <property type="match status" value="1"/>
</dbReference>
<evidence type="ECO:0000256" key="2">
    <source>
        <dbReference type="ARBA" id="ARBA00022801"/>
    </source>
</evidence>
<feature type="transmembrane region" description="Helical" evidence="3">
    <location>
        <begin position="9"/>
        <end position="29"/>
    </location>
</feature>
<name>A0ABS2NMB5_9FIRM</name>
<comment type="caution">
    <text evidence="5">The sequence shown here is derived from an EMBL/GenBank/DDBJ whole genome shotgun (WGS) entry which is preliminary data.</text>
</comment>
<evidence type="ECO:0000256" key="3">
    <source>
        <dbReference type="SAM" id="Phobius"/>
    </source>
</evidence>
<keyword evidence="3" id="KW-0472">Membrane</keyword>
<keyword evidence="3" id="KW-0812">Transmembrane</keyword>
<keyword evidence="3" id="KW-1133">Transmembrane helix</keyword>
<dbReference type="EMBL" id="JAFBEE010000001">
    <property type="protein sequence ID" value="MBM7613719.1"/>
    <property type="molecule type" value="Genomic_DNA"/>
</dbReference>
<dbReference type="SUPFAM" id="SSF88713">
    <property type="entry name" value="Glycoside hydrolase/deacetylase"/>
    <property type="match status" value="1"/>
</dbReference>
<evidence type="ECO:0000256" key="1">
    <source>
        <dbReference type="ARBA" id="ARBA00022723"/>
    </source>
</evidence>
<dbReference type="CDD" id="cd10950">
    <property type="entry name" value="CE4_BsYlxY_like"/>
    <property type="match status" value="1"/>
</dbReference>
<organism evidence="5 6">
    <name type="scientific">Alkaliphilus hydrothermalis</name>
    <dbReference type="NCBI Taxonomy" id="1482730"/>
    <lineage>
        <taxon>Bacteria</taxon>
        <taxon>Bacillati</taxon>
        <taxon>Bacillota</taxon>
        <taxon>Clostridia</taxon>
        <taxon>Peptostreptococcales</taxon>
        <taxon>Natronincolaceae</taxon>
        <taxon>Alkaliphilus</taxon>
    </lineage>
</organism>
<dbReference type="Proteomes" id="UP001314796">
    <property type="component" value="Unassembled WGS sequence"/>
</dbReference>
<reference evidence="5 6" key="1">
    <citation type="submission" date="2021-01" db="EMBL/GenBank/DDBJ databases">
        <title>Genomic Encyclopedia of Type Strains, Phase IV (KMG-IV): sequencing the most valuable type-strain genomes for metagenomic binning, comparative biology and taxonomic classification.</title>
        <authorList>
            <person name="Goeker M."/>
        </authorList>
    </citation>
    <scope>NUCLEOTIDE SEQUENCE [LARGE SCALE GENOMIC DNA]</scope>
    <source>
        <strain evidence="5 6">DSM 25890</strain>
    </source>
</reference>
<proteinExistence type="predicted"/>